<dbReference type="InterPro" id="IPR036390">
    <property type="entry name" value="WH_DNA-bd_sf"/>
</dbReference>
<dbReference type="PANTHER" id="PTHR24567:SF74">
    <property type="entry name" value="HTH-TYPE TRANSCRIPTIONAL REGULATOR ARCR"/>
    <property type="match status" value="1"/>
</dbReference>
<dbReference type="InterPro" id="IPR036388">
    <property type="entry name" value="WH-like_DNA-bd_sf"/>
</dbReference>
<proteinExistence type="predicted"/>
<dbReference type="PROSITE" id="PS50042">
    <property type="entry name" value="CNMP_BINDING_3"/>
    <property type="match status" value="1"/>
</dbReference>
<evidence type="ECO:0000313" key="6">
    <source>
        <dbReference type="EMBL" id="HEC05936.1"/>
    </source>
</evidence>
<dbReference type="GO" id="GO:0003677">
    <property type="term" value="F:DNA binding"/>
    <property type="evidence" value="ECO:0007669"/>
    <property type="project" value="UniProtKB-KW"/>
</dbReference>
<gene>
    <name evidence="6" type="ORF">ENJ12_03740</name>
</gene>
<name>A0A831RRZ0_9GAMM</name>
<accession>A0A831RRZ0</accession>
<organism evidence="6">
    <name type="scientific">Thiolapillus brandeum</name>
    <dbReference type="NCBI Taxonomy" id="1076588"/>
    <lineage>
        <taxon>Bacteria</taxon>
        <taxon>Pseudomonadati</taxon>
        <taxon>Pseudomonadota</taxon>
        <taxon>Gammaproteobacteria</taxon>
        <taxon>Chromatiales</taxon>
        <taxon>Sedimenticolaceae</taxon>
        <taxon>Thiolapillus</taxon>
    </lineage>
</organism>
<evidence type="ECO:0000256" key="1">
    <source>
        <dbReference type="ARBA" id="ARBA00023015"/>
    </source>
</evidence>
<dbReference type="InterPro" id="IPR014710">
    <property type="entry name" value="RmlC-like_jellyroll"/>
</dbReference>
<dbReference type="Pfam" id="PF13545">
    <property type="entry name" value="HTH_Crp_2"/>
    <property type="match status" value="1"/>
</dbReference>
<dbReference type="Pfam" id="PF00027">
    <property type="entry name" value="cNMP_binding"/>
    <property type="match status" value="1"/>
</dbReference>
<dbReference type="AlphaFoldDB" id="A0A831RRZ0"/>
<feature type="domain" description="HTH crp-type" evidence="5">
    <location>
        <begin position="154"/>
        <end position="231"/>
    </location>
</feature>
<dbReference type="EMBL" id="DRLF01000138">
    <property type="protein sequence ID" value="HEC05936.1"/>
    <property type="molecule type" value="Genomic_DNA"/>
</dbReference>
<evidence type="ECO:0000256" key="2">
    <source>
        <dbReference type="ARBA" id="ARBA00023125"/>
    </source>
</evidence>
<evidence type="ECO:0000259" key="4">
    <source>
        <dbReference type="PROSITE" id="PS50042"/>
    </source>
</evidence>
<sequence length="248" mass="28299">MKNSLPLYNTYRARLSGTELFRGLSDDILDDMLSHFRFESWNKGSVHDSSIALRRFYVVIEGRMQLTRIHPGTGKQITISILSEGDMYDVLTLLDGQSHDISPSALDDLKLLSAPIGEVRNWIREHPDFNDNFMPYLGKRIRSREALAADLGLYDAHTRLARLILRYVDSGDSSHQDKPGIEVRLLHDLSNETLAHMVGSARQVVNRHLQAMKKDGILHTENRRLIIDDLEKLQQEAQQLEQELQTGS</sequence>
<reference evidence="6" key="1">
    <citation type="journal article" date="2020" name="mSystems">
        <title>Genome- and Community-Level Interaction Insights into Carbon Utilization and Element Cycling Functions of Hydrothermarchaeota in Hydrothermal Sediment.</title>
        <authorList>
            <person name="Zhou Z."/>
            <person name="Liu Y."/>
            <person name="Xu W."/>
            <person name="Pan J."/>
            <person name="Luo Z.H."/>
            <person name="Li M."/>
        </authorList>
    </citation>
    <scope>NUCLEOTIDE SEQUENCE [LARGE SCALE GENOMIC DNA]</scope>
    <source>
        <strain evidence="6">HyVt-458</strain>
    </source>
</reference>
<dbReference type="InterPro" id="IPR018490">
    <property type="entry name" value="cNMP-bd_dom_sf"/>
</dbReference>
<dbReference type="InterPro" id="IPR050397">
    <property type="entry name" value="Env_Response_Regulators"/>
</dbReference>
<dbReference type="Proteomes" id="UP000886339">
    <property type="component" value="Unassembled WGS sequence"/>
</dbReference>
<comment type="caution">
    <text evidence="6">The sequence shown here is derived from an EMBL/GenBank/DDBJ whole genome shotgun (WGS) entry which is preliminary data.</text>
</comment>
<dbReference type="SMART" id="SM00419">
    <property type="entry name" value="HTH_CRP"/>
    <property type="match status" value="1"/>
</dbReference>
<dbReference type="GO" id="GO:0003700">
    <property type="term" value="F:DNA-binding transcription factor activity"/>
    <property type="evidence" value="ECO:0007669"/>
    <property type="project" value="TreeGrafter"/>
</dbReference>
<dbReference type="SUPFAM" id="SSF51206">
    <property type="entry name" value="cAMP-binding domain-like"/>
    <property type="match status" value="1"/>
</dbReference>
<dbReference type="Gene3D" id="1.10.10.10">
    <property type="entry name" value="Winged helix-like DNA-binding domain superfamily/Winged helix DNA-binding domain"/>
    <property type="match status" value="1"/>
</dbReference>
<evidence type="ECO:0000256" key="3">
    <source>
        <dbReference type="ARBA" id="ARBA00023163"/>
    </source>
</evidence>
<dbReference type="GO" id="GO:0005829">
    <property type="term" value="C:cytosol"/>
    <property type="evidence" value="ECO:0007669"/>
    <property type="project" value="TreeGrafter"/>
</dbReference>
<evidence type="ECO:0000259" key="5">
    <source>
        <dbReference type="PROSITE" id="PS51063"/>
    </source>
</evidence>
<dbReference type="InterPro" id="IPR012318">
    <property type="entry name" value="HTH_CRP"/>
</dbReference>
<dbReference type="CDD" id="cd00038">
    <property type="entry name" value="CAP_ED"/>
    <property type="match status" value="1"/>
</dbReference>
<feature type="domain" description="Cyclic nucleotide-binding" evidence="4">
    <location>
        <begin position="56"/>
        <end position="113"/>
    </location>
</feature>
<dbReference type="SUPFAM" id="SSF46785">
    <property type="entry name" value="Winged helix' DNA-binding domain"/>
    <property type="match status" value="1"/>
</dbReference>
<dbReference type="PANTHER" id="PTHR24567">
    <property type="entry name" value="CRP FAMILY TRANSCRIPTIONAL REGULATORY PROTEIN"/>
    <property type="match status" value="1"/>
</dbReference>
<dbReference type="PROSITE" id="PS51063">
    <property type="entry name" value="HTH_CRP_2"/>
    <property type="match status" value="1"/>
</dbReference>
<keyword evidence="2" id="KW-0238">DNA-binding</keyword>
<dbReference type="InterPro" id="IPR000595">
    <property type="entry name" value="cNMP-bd_dom"/>
</dbReference>
<dbReference type="Gene3D" id="2.60.120.10">
    <property type="entry name" value="Jelly Rolls"/>
    <property type="match status" value="1"/>
</dbReference>
<protein>
    <submittedName>
        <fullName evidence="6">Crp/Fnr family transcriptional regulator</fullName>
    </submittedName>
</protein>
<keyword evidence="3" id="KW-0804">Transcription</keyword>
<keyword evidence="1" id="KW-0805">Transcription regulation</keyword>